<dbReference type="Proteomes" id="UP000321513">
    <property type="component" value="Unassembled WGS sequence"/>
</dbReference>
<proteinExistence type="predicted"/>
<evidence type="ECO:0000259" key="1">
    <source>
        <dbReference type="PROSITE" id="PS51186"/>
    </source>
</evidence>
<dbReference type="SUPFAM" id="SSF55729">
    <property type="entry name" value="Acyl-CoA N-acyltransferases (Nat)"/>
    <property type="match status" value="1"/>
</dbReference>
<dbReference type="EMBL" id="BJYT01000017">
    <property type="protein sequence ID" value="GEO11188.1"/>
    <property type="molecule type" value="Genomic_DNA"/>
</dbReference>
<dbReference type="Pfam" id="PF13302">
    <property type="entry name" value="Acetyltransf_3"/>
    <property type="match status" value="1"/>
</dbReference>
<dbReference type="RefSeq" id="WP_147205300.1">
    <property type="nucleotide sequence ID" value="NZ_BJYT01000017.1"/>
</dbReference>
<organism evidence="2 3">
    <name type="scientific">Segetibacter aerophilus</name>
    <dbReference type="NCBI Taxonomy" id="670293"/>
    <lineage>
        <taxon>Bacteria</taxon>
        <taxon>Pseudomonadati</taxon>
        <taxon>Bacteroidota</taxon>
        <taxon>Chitinophagia</taxon>
        <taxon>Chitinophagales</taxon>
        <taxon>Chitinophagaceae</taxon>
        <taxon>Segetibacter</taxon>
    </lineage>
</organism>
<reference evidence="2 3" key="1">
    <citation type="submission" date="2019-07" db="EMBL/GenBank/DDBJ databases">
        <title>Whole genome shotgun sequence of Segetibacter aerophilus NBRC 106135.</title>
        <authorList>
            <person name="Hosoyama A."/>
            <person name="Uohara A."/>
            <person name="Ohji S."/>
            <person name="Ichikawa N."/>
        </authorList>
    </citation>
    <scope>NUCLEOTIDE SEQUENCE [LARGE SCALE GENOMIC DNA]</scope>
    <source>
        <strain evidence="2 3">NBRC 106135</strain>
    </source>
</reference>
<dbReference type="InterPro" id="IPR016181">
    <property type="entry name" value="Acyl_CoA_acyltransferase"/>
</dbReference>
<dbReference type="AlphaFoldDB" id="A0A512BGU7"/>
<dbReference type="Gene3D" id="3.40.630.30">
    <property type="match status" value="1"/>
</dbReference>
<dbReference type="PROSITE" id="PS51186">
    <property type="entry name" value="GNAT"/>
    <property type="match status" value="1"/>
</dbReference>
<accession>A0A512BGU7</accession>
<keyword evidence="3" id="KW-1185">Reference proteome</keyword>
<evidence type="ECO:0000313" key="2">
    <source>
        <dbReference type="EMBL" id="GEO11188.1"/>
    </source>
</evidence>
<name>A0A512BGU7_9BACT</name>
<keyword evidence="2" id="KW-0808">Transferase</keyword>
<sequence>MTFTPFPVLETERLLLRQLSNEDAEDVFVMRSDPQVMQYIPRPLAITVEDAAAVIQMVNEFIEKGEKINWGITAKSTGKVIGMIGYVNMKPQHFRAEVGYSLSRAWHRQGIMLEALKCVLKYGFDHLNLHSVEAIIDADNVASGNLLVTAGFAQEGFFKEDFYFNGEFRNSVHYGLLCSEARTIGLCNP</sequence>
<dbReference type="PANTHER" id="PTHR43792">
    <property type="entry name" value="GNAT FAMILY, PUTATIVE (AFU_ORTHOLOGUE AFUA_3G00765)-RELATED-RELATED"/>
    <property type="match status" value="1"/>
</dbReference>
<feature type="domain" description="N-acetyltransferase" evidence="1">
    <location>
        <begin position="14"/>
        <end position="179"/>
    </location>
</feature>
<comment type="caution">
    <text evidence="2">The sequence shown here is derived from an EMBL/GenBank/DDBJ whole genome shotgun (WGS) entry which is preliminary data.</text>
</comment>
<dbReference type="PANTHER" id="PTHR43792:SF1">
    <property type="entry name" value="N-ACETYLTRANSFERASE DOMAIN-CONTAINING PROTEIN"/>
    <property type="match status" value="1"/>
</dbReference>
<dbReference type="InterPro" id="IPR000182">
    <property type="entry name" value="GNAT_dom"/>
</dbReference>
<evidence type="ECO:0000313" key="3">
    <source>
        <dbReference type="Proteomes" id="UP000321513"/>
    </source>
</evidence>
<dbReference type="GO" id="GO:0016747">
    <property type="term" value="F:acyltransferase activity, transferring groups other than amino-acyl groups"/>
    <property type="evidence" value="ECO:0007669"/>
    <property type="project" value="InterPro"/>
</dbReference>
<gene>
    <name evidence="2" type="ORF">SAE01_36840</name>
</gene>
<dbReference type="InterPro" id="IPR051531">
    <property type="entry name" value="N-acetyltransferase"/>
</dbReference>
<dbReference type="OrthoDB" id="9811523at2"/>
<protein>
    <submittedName>
        <fullName evidence="2">Alanine acetyltransferase</fullName>
    </submittedName>
</protein>